<feature type="domain" description="Transcription initiation factor IIA gamma subunit N-terminal" evidence="7">
    <location>
        <begin position="9"/>
        <end position="54"/>
    </location>
</feature>
<dbReference type="CDD" id="cd10014">
    <property type="entry name" value="TFIIA_gamma_C"/>
    <property type="match status" value="1"/>
</dbReference>
<dbReference type="GO" id="GO:0006367">
    <property type="term" value="P:transcription initiation at RNA polymerase II promoter"/>
    <property type="evidence" value="ECO:0007669"/>
    <property type="project" value="InterPro"/>
</dbReference>
<comment type="function">
    <text evidence="6">TFIIA is a component of the transcription machinery of RNA polymerase II and plays an important role in transcriptional activation.</text>
</comment>
<dbReference type="SUPFAM" id="SSF50784">
    <property type="entry name" value="Transcription factor IIA (TFIIA), beta-barrel domain"/>
    <property type="match status" value="1"/>
</dbReference>
<keyword evidence="5 6" id="KW-0539">Nucleus</keyword>
<keyword evidence="4 6" id="KW-0804">Transcription</keyword>
<gene>
    <name evidence="9" type="ORF">CEUR00632_LOCUS6621</name>
</gene>
<proteinExistence type="inferred from homology"/>
<evidence type="ECO:0000256" key="5">
    <source>
        <dbReference type="ARBA" id="ARBA00023242"/>
    </source>
</evidence>
<keyword evidence="3 6" id="KW-0805">Transcription regulation</keyword>
<dbReference type="InterPro" id="IPR015872">
    <property type="entry name" value="TFIIA_gsu_N"/>
</dbReference>
<dbReference type="InterPro" id="IPR015871">
    <property type="entry name" value="TFIIA_gsu_C"/>
</dbReference>
<evidence type="ECO:0000256" key="2">
    <source>
        <dbReference type="ARBA" id="ARBA00007675"/>
    </source>
</evidence>
<accession>A0A7R9V6L5</accession>
<dbReference type="PANTHER" id="PTHR10966">
    <property type="entry name" value="TRANSCRIPTION INITIATION FACTOR IIA SUBUNIT 2"/>
    <property type="match status" value="1"/>
</dbReference>
<evidence type="ECO:0000259" key="8">
    <source>
        <dbReference type="Pfam" id="PF02751"/>
    </source>
</evidence>
<dbReference type="Pfam" id="PF02268">
    <property type="entry name" value="TFIIA_gamma_N"/>
    <property type="match status" value="1"/>
</dbReference>
<dbReference type="GO" id="GO:0005672">
    <property type="term" value="C:transcription factor TFIIA complex"/>
    <property type="evidence" value="ECO:0007669"/>
    <property type="project" value="InterPro"/>
</dbReference>
<dbReference type="PIRSF" id="PIRSF009415">
    <property type="entry name" value="Hum_TFIIA_gamma"/>
    <property type="match status" value="1"/>
</dbReference>
<sequence length="119" mass="13251">MAEGGQSTIDLYRHTLIGDYLCDALEEMVEAGRLNEQMAHTVLNQFDASFLDALKHVSAKASIKANATTYRYYNNVWQFTLENVVLKLNQGSGSMSSAPQIQCERAKVVCMDCKLLEPS</sequence>
<evidence type="ECO:0000256" key="1">
    <source>
        <dbReference type="ARBA" id="ARBA00004123"/>
    </source>
</evidence>
<feature type="domain" description="Transcription initiation factor IIA gamma subunit C-terminal" evidence="8">
    <location>
        <begin position="64"/>
        <end position="110"/>
    </location>
</feature>
<evidence type="ECO:0000256" key="6">
    <source>
        <dbReference type="PIRNR" id="PIRNR009415"/>
    </source>
</evidence>
<dbReference type="InterPro" id="IPR003194">
    <property type="entry name" value="TFIIA_gsu"/>
</dbReference>
<evidence type="ECO:0000313" key="9">
    <source>
        <dbReference type="EMBL" id="CAD8286583.1"/>
    </source>
</evidence>
<organism evidence="9">
    <name type="scientific">Chlamydomonas euryale</name>
    <dbReference type="NCBI Taxonomy" id="1486919"/>
    <lineage>
        <taxon>Eukaryota</taxon>
        <taxon>Viridiplantae</taxon>
        <taxon>Chlorophyta</taxon>
        <taxon>core chlorophytes</taxon>
        <taxon>Chlorophyceae</taxon>
        <taxon>CS clade</taxon>
        <taxon>Chlamydomonadales</taxon>
        <taxon>Chlamydomonadaceae</taxon>
        <taxon>Chlamydomonas</taxon>
    </lineage>
</organism>
<dbReference type="Pfam" id="PF02751">
    <property type="entry name" value="TFIIA_gamma_C"/>
    <property type="match status" value="1"/>
</dbReference>
<dbReference type="Gene3D" id="2.30.18.10">
    <property type="entry name" value="Transcription factor IIA (TFIIA), beta-barrel domain"/>
    <property type="match status" value="1"/>
</dbReference>
<reference evidence="9" key="1">
    <citation type="submission" date="2021-01" db="EMBL/GenBank/DDBJ databases">
        <authorList>
            <person name="Corre E."/>
            <person name="Pelletier E."/>
            <person name="Niang G."/>
            <person name="Scheremetjew M."/>
            <person name="Finn R."/>
            <person name="Kale V."/>
            <person name="Holt S."/>
            <person name="Cochrane G."/>
            <person name="Meng A."/>
            <person name="Brown T."/>
            <person name="Cohen L."/>
        </authorList>
    </citation>
    <scope>NUCLEOTIDE SEQUENCE</scope>
    <source>
        <strain evidence="9">CCMP219</strain>
    </source>
</reference>
<dbReference type="InterPro" id="IPR009088">
    <property type="entry name" value="TFIIA_b-brl"/>
</dbReference>
<evidence type="ECO:0000259" key="7">
    <source>
        <dbReference type="Pfam" id="PF02268"/>
    </source>
</evidence>
<comment type="similarity">
    <text evidence="2 6">Belongs to the TFIIA subunit 2 family.</text>
</comment>
<name>A0A7R9V6L5_9CHLO</name>
<evidence type="ECO:0000256" key="4">
    <source>
        <dbReference type="ARBA" id="ARBA00023163"/>
    </source>
</evidence>
<dbReference type="Gene3D" id="1.10.287.190">
    <property type="entry name" value="Transcription factor IIA gamma subunit, alpha-helical domain"/>
    <property type="match status" value="1"/>
</dbReference>
<dbReference type="InterPro" id="IPR009083">
    <property type="entry name" value="TFIIA_a-hlx"/>
</dbReference>
<evidence type="ECO:0000256" key="3">
    <source>
        <dbReference type="ARBA" id="ARBA00023015"/>
    </source>
</evidence>
<protein>
    <recommendedName>
        <fullName evidence="6">Transcription initiation factor IIA subunit 2</fullName>
    </recommendedName>
</protein>
<comment type="subcellular location">
    <subcellularLocation>
        <location evidence="1 6">Nucleus</location>
    </subcellularLocation>
</comment>
<dbReference type="AlphaFoldDB" id="A0A7R9V6L5"/>
<dbReference type="SUPFAM" id="SSF47396">
    <property type="entry name" value="Transcription factor IIA (TFIIA), alpha-helical domain"/>
    <property type="match status" value="1"/>
</dbReference>
<dbReference type="EMBL" id="HBEC01014367">
    <property type="protein sequence ID" value="CAD8286583.1"/>
    <property type="molecule type" value="Transcribed_RNA"/>
</dbReference>